<proteinExistence type="predicted"/>
<sequence length="170" mass="19598">MIATRNFRPLLQTGYCVVSDYDESWIESVLQEAADAAGVRLPFRAEIARAVLLYLEQNCPLPSVPLDFLFSRMRRMLDDVGLSRVALHLRTQTPPVNIDLGSLAHERPLPLFFYTELQHRMEALRRIGVRDYRFTGKRESSLLLGNRRRSCPAQQRELAELDGFLSRVEH</sequence>
<name>A0A9D1VA35_9BACT</name>
<evidence type="ECO:0000313" key="2">
    <source>
        <dbReference type="Proteomes" id="UP000823964"/>
    </source>
</evidence>
<protein>
    <submittedName>
        <fullName evidence="1">Uncharacterized protein</fullName>
    </submittedName>
</protein>
<organism evidence="1 2">
    <name type="scientific">Candidatus Akkermansia intestinigallinarum</name>
    <dbReference type="NCBI Taxonomy" id="2838431"/>
    <lineage>
        <taxon>Bacteria</taxon>
        <taxon>Pseudomonadati</taxon>
        <taxon>Verrucomicrobiota</taxon>
        <taxon>Verrucomicrobiia</taxon>
        <taxon>Verrucomicrobiales</taxon>
        <taxon>Akkermansiaceae</taxon>
        <taxon>Akkermansia</taxon>
    </lineage>
</organism>
<comment type="caution">
    <text evidence="1">The sequence shown here is derived from an EMBL/GenBank/DDBJ whole genome shotgun (WGS) entry which is preliminary data.</text>
</comment>
<gene>
    <name evidence="1" type="ORF">H9862_00580</name>
</gene>
<reference evidence="1" key="1">
    <citation type="journal article" date="2021" name="PeerJ">
        <title>Extensive microbial diversity within the chicken gut microbiome revealed by metagenomics and culture.</title>
        <authorList>
            <person name="Gilroy R."/>
            <person name="Ravi A."/>
            <person name="Getino M."/>
            <person name="Pursley I."/>
            <person name="Horton D.L."/>
            <person name="Alikhan N.F."/>
            <person name="Baker D."/>
            <person name="Gharbi K."/>
            <person name="Hall N."/>
            <person name="Watson M."/>
            <person name="Adriaenssens E.M."/>
            <person name="Foster-Nyarko E."/>
            <person name="Jarju S."/>
            <person name="Secka A."/>
            <person name="Antonio M."/>
            <person name="Oren A."/>
            <person name="Chaudhuri R.R."/>
            <person name="La Ragione R."/>
            <person name="Hildebrand F."/>
            <person name="Pallen M.J."/>
        </authorList>
    </citation>
    <scope>NUCLEOTIDE SEQUENCE</scope>
    <source>
        <strain evidence="1">14975</strain>
    </source>
</reference>
<evidence type="ECO:0000313" key="1">
    <source>
        <dbReference type="EMBL" id="HIX19079.1"/>
    </source>
</evidence>
<dbReference type="EMBL" id="DXFQ01000010">
    <property type="protein sequence ID" value="HIX19079.1"/>
    <property type="molecule type" value="Genomic_DNA"/>
</dbReference>
<reference evidence="1" key="2">
    <citation type="submission" date="2021-04" db="EMBL/GenBank/DDBJ databases">
        <authorList>
            <person name="Gilroy R."/>
        </authorList>
    </citation>
    <scope>NUCLEOTIDE SEQUENCE</scope>
    <source>
        <strain evidence="1">14975</strain>
    </source>
</reference>
<dbReference type="Proteomes" id="UP000823964">
    <property type="component" value="Unassembled WGS sequence"/>
</dbReference>
<accession>A0A9D1VA35</accession>
<dbReference type="AlphaFoldDB" id="A0A9D1VA35"/>